<dbReference type="InterPro" id="IPR001245">
    <property type="entry name" value="Ser-Thr/Tyr_kinase_cat_dom"/>
</dbReference>
<dbReference type="SMART" id="SM00220">
    <property type="entry name" value="S_TKc"/>
    <property type="match status" value="1"/>
</dbReference>
<evidence type="ECO:0000256" key="1">
    <source>
        <dbReference type="ARBA" id="ARBA00012513"/>
    </source>
</evidence>
<evidence type="ECO:0000313" key="14">
    <source>
        <dbReference type="Proteomes" id="UP000419144"/>
    </source>
</evidence>
<dbReference type="SUPFAM" id="SSF56112">
    <property type="entry name" value="Protein kinase-like (PK-like)"/>
    <property type="match status" value="1"/>
</dbReference>
<dbReference type="EMBL" id="BLBS01000029">
    <property type="protein sequence ID" value="GET88564.1"/>
    <property type="molecule type" value="Genomic_DNA"/>
</dbReference>
<evidence type="ECO:0000256" key="9">
    <source>
        <dbReference type="PROSITE-ProRule" id="PRU10141"/>
    </source>
</evidence>
<evidence type="ECO:0000256" key="7">
    <source>
        <dbReference type="ARBA" id="ARBA00047899"/>
    </source>
</evidence>
<dbReference type="PANTHER" id="PTHR44899">
    <property type="entry name" value="CAMK FAMILY PROTEIN KINASE"/>
    <property type="match status" value="1"/>
</dbReference>
<organism evidence="13 14">
    <name type="scientific">Leishmania tarentolae</name>
    <name type="common">Sauroleishmania tarentolae</name>
    <dbReference type="NCBI Taxonomy" id="5689"/>
    <lineage>
        <taxon>Eukaryota</taxon>
        <taxon>Discoba</taxon>
        <taxon>Euglenozoa</taxon>
        <taxon>Kinetoplastea</taxon>
        <taxon>Metakinetoplastina</taxon>
        <taxon>Trypanosomatida</taxon>
        <taxon>Trypanosomatidae</taxon>
        <taxon>Leishmaniinae</taxon>
        <taxon>Leishmania</taxon>
        <taxon>lizard Leishmania</taxon>
    </lineage>
</organism>
<dbReference type="InterPro" id="IPR008271">
    <property type="entry name" value="Ser/Thr_kinase_AS"/>
</dbReference>
<dbReference type="CDD" id="cd08215">
    <property type="entry name" value="STKc_Nek"/>
    <property type="match status" value="1"/>
</dbReference>
<evidence type="ECO:0000256" key="6">
    <source>
        <dbReference type="ARBA" id="ARBA00022840"/>
    </source>
</evidence>
<protein>
    <recommendedName>
        <fullName evidence="1">non-specific serine/threonine protein kinase</fullName>
        <ecNumber evidence="1">2.7.11.1</ecNumber>
    </recommendedName>
</protein>
<dbReference type="GO" id="GO:0004674">
    <property type="term" value="F:protein serine/threonine kinase activity"/>
    <property type="evidence" value="ECO:0007669"/>
    <property type="project" value="UniProtKB-KW"/>
</dbReference>
<dbReference type="AlphaFoldDB" id="A0A640KHM6"/>
<evidence type="ECO:0000256" key="10">
    <source>
        <dbReference type="RuleBase" id="RU000304"/>
    </source>
</evidence>
<keyword evidence="2 10" id="KW-0723">Serine/threonine-protein kinase</keyword>
<dbReference type="GO" id="GO:0005524">
    <property type="term" value="F:ATP binding"/>
    <property type="evidence" value="ECO:0007669"/>
    <property type="project" value="UniProtKB-UniRule"/>
</dbReference>
<keyword evidence="3" id="KW-0808">Transferase</keyword>
<evidence type="ECO:0000256" key="11">
    <source>
        <dbReference type="SAM" id="MobiDB-lite"/>
    </source>
</evidence>
<dbReference type="VEuPathDB" id="TriTrypDB:LtaPh_2209100"/>
<comment type="catalytic activity">
    <reaction evidence="8">
        <text>L-seryl-[protein] + ATP = O-phospho-L-seryl-[protein] + ADP + H(+)</text>
        <dbReference type="Rhea" id="RHEA:17989"/>
        <dbReference type="Rhea" id="RHEA-COMP:9863"/>
        <dbReference type="Rhea" id="RHEA-COMP:11604"/>
        <dbReference type="ChEBI" id="CHEBI:15378"/>
        <dbReference type="ChEBI" id="CHEBI:29999"/>
        <dbReference type="ChEBI" id="CHEBI:30616"/>
        <dbReference type="ChEBI" id="CHEBI:83421"/>
        <dbReference type="ChEBI" id="CHEBI:456216"/>
        <dbReference type="EC" id="2.7.11.1"/>
    </reaction>
</comment>
<dbReference type="InterPro" id="IPR000719">
    <property type="entry name" value="Prot_kinase_dom"/>
</dbReference>
<evidence type="ECO:0000256" key="4">
    <source>
        <dbReference type="ARBA" id="ARBA00022741"/>
    </source>
</evidence>
<dbReference type="PANTHER" id="PTHR44899:SF3">
    <property type="entry name" value="SERINE_THREONINE-PROTEIN KINASE NEK1"/>
    <property type="match status" value="1"/>
</dbReference>
<name>A0A640KHM6_LEITA</name>
<comment type="caution">
    <text evidence="13">The sequence shown here is derived from an EMBL/GenBank/DDBJ whole genome shotgun (WGS) entry which is preliminary data.</text>
</comment>
<feature type="binding site" evidence="9">
    <location>
        <position position="73"/>
    </location>
    <ligand>
        <name>ATP</name>
        <dbReference type="ChEBI" id="CHEBI:30616"/>
    </ligand>
</feature>
<accession>A0A640KHM6</accession>
<proteinExistence type="inferred from homology"/>
<evidence type="ECO:0000256" key="2">
    <source>
        <dbReference type="ARBA" id="ARBA00022527"/>
    </source>
</evidence>
<evidence type="ECO:0000256" key="5">
    <source>
        <dbReference type="ARBA" id="ARBA00022777"/>
    </source>
</evidence>
<evidence type="ECO:0000259" key="12">
    <source>
        <dbReference type="PROSITE" id="PS50011"/>
    </source>
</evidence>
<dbReference type="Pfam" id="PF00069">
    <property type="entry name" value="Pkinase"/>
    <property type="match status" value="1"/>
</dbReference>
<keyword evidence="14" id="KW-1185">Reference proteome</keyword>
<dbReference type="Proteomes" id="UP000419144">
    <property type="component" value="Unassembled WGS sequence"/>
</dbReference>
<dbReference type="PROSITE" id="PS00108">
    <property type="entry name" value="PROTEIN_KINASE_ST"/>
    <property type="match status" value="1"/>
</dbReference>
<dbReference type="InterPro" id="IPR011009">
    <property type="entry name" value="Kinase-like_dom_sf"/>
</dbReference>
<keyword evidence="6 9" id="KW-0067">ATP-binding</keyword>
<dbReference type="InterPro" id="IPR051131">
    <property type="entry name" value="NEK_Ser/Thr_kinase_NIMA"/>
</dbReference>
<keyword evidence="5 13" id="KW-0418">Kinase</keyword>
<keyword evidence="4 9" id="KW-0547">Nucleotide-binding</keyword>
<evidence type="ECO:0000256" key="8">
    <source>
        <dbReference type="ARBA" id="ARBA00048679"/>
    </source>
</evidence>
<reference evidence="13" key="1">
    <citation type="submission" date="2019-11" db="EMBL/GenBank/DDBJ databases">
        <title>Leishmania tarentolae CDS.</title>
        <authorList>
            <person name="Goto Y."/>
            <person name="Yamagishi J."/>
        </authorList>
    </citation>
    <scope>NUCLEOTIDE SEQUENCE [LARGE SCALE GENOMIC DNA]</scope>
    <source>
        <strain evidence="13">Parrot Tar II</strain>
    </source>
</reference>
<evidence type="ECO:0000313" key="13">
    <source>
        <dbReference type="EMBL" id="GET88564.1"/>
    </source>
</evidence>
<comment type="similarity">
    <text evidence="10">Belongs to the protein kinase superfamily.</text>
</comment>
<feature type="compositionally biased region" description="Polar residues" evidence="11">
    <location>
        <begin position="1"/>
        <end position="19"/>
    </location>
</feature>
<feature type="domain" description="Protein kinase" evidence="12">
    <location>
        <begin position="44"/>
        <end position="312"/>
    </location>
</feature>
<dbReference type="PRINTS" id="PR00109">
    <property type="entry name" value="TYRKINASE"/>
</dbReference>
<dbReference type="PROSITE" id="PS00107">
    <property type="entry name" value="PROTEIN_KINASE_ATP"/>
    <property type="match status" value="1"/>
</dbReference>
<evidence type="ECO:0000256" key="3">
    <source>
        <dbReference type="ARBA" id="ARBA00022679"/>
    </source>
</evidence>
<feature type="region of interest" description="Disordered" evidence="11">
    <location>
        <begin position="1"/>
        <end position="20"/>
    </location>
</feature>
<dbReference type="EC" id="2.7.11.1" evidence="1"/>
<sequence length="361" mass="40308">MQSSTSISDQQLVTNTSDPQNHHYVNPLVSSFPSVVGPKLPCKYRVRRAIGRGAFSTVWLLINNRTGKTVVGKLSDASHSSSSSKVFAESEVENMRCCSHPNIISLMETFQAGEKSLHILEYANAGDLQAQVDTRAKPPPGTNDGSPIPYLEDEVLVIFAQLGLAIRYLHDRRIMHRDLKTSNVLLTRSGLIKLGDFGFSRQYQESVSGEVGKTFCGTPYYLAPEMWQRQSYSHKADIWSLGVIMYELLALKKPFQAANLSELMEMVTRQGSFDPLPGDRYSPDMISLVNQMLRVDPSERPSINDILALPLFQQRGLTVLKINVRRIKNLDAEVRARLVEDVEAVLGDNKLSSEASPLRQE</sequence>
<dbReference type="PROSITE" id="PS50011">
    <property type="entry name" value="PROTEIN_KINASE_DOM"/>
    <property type="match status" value="1"/>
</dbReference>
<dbReference type="InterPro" id="IPR017441">
    <property type="entry name" value="Protein_kinase_ATP_BS"/>
</dbReference>
<gene>
    <name evidence="13" type="ORF">LtaPh_2209100</name>
</gene>
<dbReference type="Gene3D" id="1.10.510.10">
    <property type="entry name" value="Transferase(Phosphotransferase) domain 1"/>
    <property type="match status" value="1"/>
</dbReference>
<comment type="catalytic activity">
    <reaction evidence="7">
        <text>L-threonyl-[protein] + ATP = O-phospho-L-threonyl-[protein] + ADP + H(+)</text>
        <dbReference type="Rhea" id="RHEA:46608"/>
        <dbReference type="Rhea" id="RHEA-COMP:11060"/>
        <dbReference type="Rhea" id="RHEA-COMP:11605"/>
        <dbReference type="ChEBI" id="CHEBI:15378"/>
        <dbReference type="ChEBI" id="CHEBI:30013"/>
        <dbReference type="ChEBI" id="CHEBI:30616"/>
        <dbReference type="ChEBI" id="CHEBI:61977"/>
        <dbReference type="ChEBI" id="CHEBI:456216"/>
        <dbReference type="EC" id="2.7.11.1"/>
    </reaction>
</comment>
<dbReference type="OrthoDB" id="248923at2759"/>